<dbReference type="Gene3D" id="2.80.10.50">
    <property type="match status" value="1"/>
</dbReference>
<keyword evidence="7" id="KW-1185">Reference proteome</keyword>
<evidence type="ECO:0000259" key="5">
    <source>
        <dbReference type="SMART" id="SM00458"/>
    </source>
</evidence>
<dbReference type="RefSeq" id="WP_378977866.1">
    <property type="nucleotide sequence ID" value="NZ_JBHTBJ010000070.1"/>
</dbReference>
<comment type="similarity">
    <text evidence="1">Belongs to the AB hydrolase superfamily.</text>
</comment>
<dbReference type="InterPro" id="IPR029058">
    <property type="entry name" value="AB_hydrolase_fold"/>
</dbReference>
<comment type="caution">
    <text evidence="6">The sequence shown here is derived from an EMBL/GenBank/DDBJ whole genome shotgun (WGS) entry which is preliminary data.</text>
</comment>
<dbReference type="Pfam" id="PF00652">
    <property type="entry name" value="Ricin_B_lectin"/>
    <property type="match status" value="1"/>
</dbReference>
<feature type="compositionally biased region" description="Pro residues" evidence="3">
    <location>
        <begin position="316"/>
        <end position="331"/>
    </location>
</feature>
<evidence type="ECO:0000313" key="7">
    <source>
        <dbReference type="Proteomes" id="UP001596548"/>
    </source>
</evidence>
<dbReference type="CDD" id="cd23418">
    <property type="entry name" value="beta-trefoil_Ricin_XLN-like"/>
    <property type="match status" value="1"/>
</dbReference>
<dbReference type="PANTHER" id="PTHR22946">
    <property type="entry name" value="DIENELACTONE HYDROLASE DOMAIN-CONTAINING PROTEIN-RELATED"/>
    <property type="match status" value="1"/>
</dbReference>
<dbReference type="Pfam" id="PF12740">
    <property type="entry name" value="PETase"/>
    <property type="match status" value="1"/>
</dbReference>
<proteinExistence type="inferred from homology"/>
<dbReference type="PROSITE" id="PS50231">
    <property type="entry name" value="RICIN_B_LECTIN"/>
    <property type="match status" value="1"/>
</dbReference>
<organism evidence="6 7">
    <name type="scientific">Paractinoplanes rhizophilus</name>
    <dbReference type="NCBI Taxonomy" id="1416877"/>
    <lineage>
        <taxon>Bacteria</taxon>
        <taxon>Bacillati</taxon>
        <taxon>Actinomycetota</taxon>
        <taxon>Actinomycetes</taxon>
        <taxon>Micromonosporales</taxon>
        <taxon>Micromonosporaceae</taxon>
        <taxon>Paractinoplanes</taxon>
    </lineage>
</organism>
<evidence type="ECO:0000256" key="1">
    <source>
        <dbReference type="ARBA" id="ARBA00008645"/>
    </source>
</evidence>
<keyword evidence="2" id="KW-0378">Hydrolase</keyword>
<name>A0ABW2I529_9ACTN</name>
<evidence type="ECO:0000256" key="3">
    <source>
        <dbReference type="SAM" id="MobiDB-lite"/>
    </source>
</evidence>
<feature type="signal peptide" evidence="4">
    <location>
        <begin position="1"/>
        <end position="43"/>
    </location>
</feature>
<gene>
    <name evidence="6" type="ORF">ACFQS1_39100</name>
</gene>
<dbReference type="Proteomes" id="UP001596548">
    <property type="component" value="Unassembled WGS sequence"/>
</dbReference>
<sequence length="457" mass="47627">MHTPDIGDAPPRPARRRLGMLCASAALGAVVAATAVATQSASAADSPYQRGPNPTVASIAATYGPFATAQINVSPGNGFNGGTIYYPTDTSQGTWGAVAIVPGYTARFADEEAWMGPRLASFGFVVIGVETNSTNDWDTARGTQLLAALDYLTSRSSVRDRVDASRLAVIGHSMGGGGALYAATQRPSLKAAIGLAPFFPSGNLNDDRVPTLIQGGQNDTVVTPSYLDGLYPGLRADTPGAYVQYSGADHLFWTKANDIELRTQIPWLKIFVDGDTRYTPFMCPSLQDNTRVSKYTAKCSLIPSSPPTSPTTAGPTTPPVTTPPVTTPPPATSGALKGRASGRCADIIGYGTADGTRLQLYDCTGQWNQTWNYTNNTLVNPQSGKCLNVAGDGTGVNLWTCNGSGAQKWTVQANGNVVNTGSGKCLDAIGQGTGNGTGLQVYACVAGGQGNQQWSLQ</sequence>
<dbReference type="SUPFAM" id="SSF53474">
    <property type="entry name" value="alpha/beta-Hydrolases"/>
    <property type="match status" value="1"/>
</dbReference>
<dbReference type="Gene3D" id="3.40.50.1820">
    <property type="entry name" value="alpha/beta hydrolase"/>
    <property type="match status" value="1"/>
</dbReference>
<dbReference type="InterPro" id="IPR050261">
    <property type="entry name" value="FrsA_esterase"/>
</dbReference>
<dbReference type="SMART" id="SM00458">
    <property type="entry name" value="RICIN"/>
    <property type="match status" value="1"/>
</dbReference>
<feature type="chain" id="PRO_5045221325" evidence="4">
    <location>
        <begin position="44"/>
        <end position="457"/>
    </location>
</feature>
<feature type="domain" description="Ricin B lectin" evidence="5">
    <location>
        <begin position="332"/>
        <end position="457"/>
    </location>
</feature>
<dbReference type="EMBL" id="JBHTBJ010000070">
    <property type="protein sequence ID" value="MFC7280002.1"/>
    <property type="molecule type" value="Genomic_DNA"/>
</dbReference>
<reference evidence="7" key="1">
    <citation type="journal article" date="2019" name="Int. J. Syst. Evol. Microbiol.">
        <title>The Global Catalogue of Microorganisms (GCM) 10K type strain sequencing project: providing services to taxonomists for standard genome sequencing and annotation.</title>
        <authorList>
            <consortium name="The Broad Institute Genomics Platform"/>
            <consortium name="The Broad Institute Genome Sequencing Center for Infectious Disease"/>
            <person name="Wu L."/>
            <person name="Ma J."/>
        </authorList>
    </citation>
    <scope>NUCLEOTIDE SEQUENCE [LARGE SCALE GENOMIC DNA]</scope>
    <source>
        <strain evidence="7">XZYJT-10</strain>
    </source>
</reference>
<evidence type="ECO:0000256" key="2">
    <source>
        <dbReference type="ARBA" id="ARBA00022801"/>
    </source>
</evidence>
<dbReference type="InterPro" id="IPR041127">
    <property type="entry name" value="PET_hydrolase/cutinase-like"/>
</dbReference>
<evidence type="ECO:0000256" key="4">
    <source>
        <dbReference type="SAM" id="SignalP"/>
    </source>
</evidence>
<dbReference type="InterPro" id="IPR000772">
    <property type="entry name" value="Ricin_B_lectin"/>
</dbReference>
<accession>A0ABW2I529</accession>
<feature type="region of interest" description="Disordered" evidence="3">
    <location>
        <begin position="303"/>
        <end position="338"/>
    </location>
</feature>
<keyword evidence="4" id="KW-0732">Signal</keyword>
<dbReference type="InterPro" id="IPR035992">
    <property type="entry name" value="Ricin_B-like_lectins"/>
</dbReference>
<dbReference type="PANTHER" id="PTHR22946:SF9">
    <property type="entry name" value="POLYKETIDE TRANSFERASE AF380"/>
    <property type="match status" value="1"/>
</dbReference>
<protein>
    <submittedName>
        <fullName evidence="6">Ricin-type beta-trefoil lectin domain protein</fullName>
    </submittedName>
</protein>
<evidence type="ECO:0000313" key="6">
    <source>
        <dbReference type="EMBL" id="MFC7280002.1"/>
    </source>
</evidence>
<dbReference type="SUPFAM" id="SSF50370">
    <property type="entry name" value="Ricin B-like lectins"/>
    <property type="match status" value="1"/>
</dbReference>